<evidence type="ECO:0000256" key="1">
    <source>
        <dbReference type="SAM" id="MobiDB-lite"/>
    </source>
</evidence>
<feature type="region of interest" description="Disordered" evidence="1">
    <location>
        <begin position="63"/>
        <end position="82"/>
    </location>
</feature>
<dbReference type="PANTHER" id="PTHR46250">
    <property type="entry name" value="MYB/SANT-LIKE DNA-BINDING DOMAIN PROTEIN-RELATED"/>
    <property type="match status" value="1"/>
</dbReference>
<organism evidence="2 3">
    <name type="scientific">Handroanthus impetiginosus</name>
    <dbReference type="NCBI Taxonomy" id="429701"/>
    <lineage>
        <taxon>Eukaryota</taxon>
        <taxon>Viridiplantae</taxon>
        <taxon>Streptophyta</taxon>
        <taxon>Embryophyta</taxon>
        <taxon>Tracheophyta</taxon>
        <taxon>Spermatophyta</taxon>
        <taxon>Magnoliopsida</taxon>
        <taxon>eudicotyledons</taxon>
        <taxon>Gunneridae</taxon>
        <taxon>Pentapetalae</taxon>
        <taxon>asterids</taxon>
        <taxon>lamiids</taxon>
        <taxon>Lamiales</taxon>
        <taxon>Bignoniaceae</taxon>
        <taxon>Crescentiina</taxon>
        <taxon>Tabebuia alliance</taxon>
        <taxon>Handroanthus</taxon>
    </lineage>
</organism>
<keyword evidence="3" id="KW-1185">Reference proteome</keyword>
<accession>A0A2G9FXU6</accession>
<dbReference type="Proteomes" id="UP000231279">
    <property type="component" value="Unassembled WGS sequence"/>
</dbReference>
<feature type="region of interest" description="Disordered" evidence="1">
    <location>
        <begin position="89"/>
        <end position="118"/>
    </location>
</feature>
<name>A0A2G9FXU6_9LAMI</name>
<reference evidence="3" key="1">
    <citation type="journal article" date="2018" name="Gigascience">
        <title>Genome assembly of the Pink Ipe (Handroanthus impetiginosus, Bignoniaceae), a highly valued, ecologically keystone Neotropical timber forest tree.</title>
        <authorList>
            <person name="Silva-Junior O.B."/>
            <person name="Grattapaglia D."/>
            <person name="Novaes E."/>
            <person name="Collevatti R.G."/>
        </authorList>
    </citation>
    <scope>NUCLEOTIDE SEQUENCE [LARGE SCALE GENOMIC DNA]</scope>
    <source>
        <strain evidence="3">cv. UFG-1</strain>
    </source>
</reference>
<evidence type="ECO:0000313" key="3">
    <source>
        <dbReference type="Proteomes" id="UP000231279"/>
    </source>
</evidence>
<comment type="caution">
    <text evidence="2">The sequence shown here is derived from an EMBL/GenBank/DDBJ whole genome shotgun (WGS) entry which is preliminary data.</text>
</comment>
<feature type="compositionally biased region" description="Polar residues" evidence="1">
    <location>
        <begin position="93"/>
        <end position="111"/>
    </location>
</feature>
<gene>
    <name evidence="2" type="ORF">CDL12_29641</name>
</gene>
<protein>
    <submittedName>
        <fullName evidence="2">Uncharacterized protein</fullName>
    </submittedName>
</protein>
<dbReference type="EMBL" id="NKXS01009009">
    <property type="protein sequence ID" value="PIM97886.1"/>
    <property type="molecule type" value="Genomic_DNA"/>
</dbReference>
<dbReference type="AlphaFoldDB" id="A0A2G9FXU6"/>
<dbReference type="OrthoDB" id="1730132at2759"/>
<sequence length="219" mass="23993">MIVTDSDSVWDEYIRVHPKAASLRGQPQTLYESWVEIFGNDQAQGTGAVDVGDALNELIYCSGGTNNDSIPEDAHERPASTPRMVTDDIIDDATSNSPPSTGTQTVKSSSSNKRKRAEQSIAEIGSMMGKWMENTSTTLGSLVSNMLSATNATPSSSTFAWDKKALRDAIADMMGLSVDEKVRASFRIAHNKDDLELFSVMTDEERYRFVRMLLSGELP</sequence>
<proteinExistence type="predicted"/>
<evidence type="ECO:0000313" key="2">
    <source>
        <dbReference type="EMBL" id="PIM97886.1"/>
    </source>
</evidence>